<evidence type="ECO:0000256" key="1">
    <source>
        <dbReference type="ARBA" id="ARBA00022714"/>
    </source>
</evidence>
<dbReference type="GO" id="GO:0046872">
    <property type="term" value="F:metal ion binding"/>
    <property type="evidence" value="ECO:0007669"/>
    <property type="project" value="UniProtKB-KW"/>
</dbReference>
<reference evidence="7" key="1">
    <citation type="submission" date="2016-10" db="EMBL/GenBank/DDBJ databases">
        <authorList>
            <person name="Varghese N."/>
            <person name="Submissions S."/>
        </authorList>
    </citation>
    <scope>NUCLEOTIDE SEQUENCE [LARGE SCALE GENOMIC DNA]</scope>
    <source>
        <strain evidence="7">DSM 19891</strain>
    </source>
</reference>
<protein>
    <submittedName>
        <fullName evidence="6">Iron-binding zinc finger CDGSH type</fullName>
    </submittedName>
</protein>
<dbReference type="Gene3D" id="3.40.5.90">
    <property type="entry name" value="CDGSH iron-sulfur domain, mitoNEET-type"/>
    <property type="match status" value="1"/>
</dbReference>
<evidence type="ECO:0000313" key="7">
    <source>
        <dbReference type="Proteomes" id="UP000199462"/>
    </source>
</evidence>
<dbReference type="AlphaFoldDB" id="A0A1I6I4Y9"/>
<name>A0A1I6I4Y9_9FLAO</name>
<dbReference type="SMART" id="SM00704">
    <property type="entry name" value="ZnF_CDGSH"/>
    <property type="match status" value="1"/>
</dbReference>
<dbReference type="GO" id="GO:0005737">
    <property type="term" value="C:cytoplasm"/>
    <property type="evidence" value="ECO:0007669"/>
    <property type="project" value="UniProtKB-ARBA"/>
</dbReference>
<dbReference type="EMBL" id="FOYX01000001">
    <property type="protein sequence ID" value="SFR61450.1"/>
    <property type="molecule type" value="Genomic_DNA"/>
</dbReference>
<organism evidence="6 7">
    <name type="scientific">Maribacter stanieri</name>
    <dbReference type="NCBI Taxonomy" id="440514"/>
    <lineage>
        <taxon>Bacteria</taxon>
        <taxon>Pseudomonadati</taxon>
        <taxon>Bacteroidota</taxon>
        <taxon>Flavobacteriia</taxon>
        <taxon>Flavobacteriales</taxon>
        <taxon>Flavobacteriaceae</taxon>
        <taxon>Maribacter</taxon>
    </lineage>
</organism>
<dbReference type="STRING" id="440514.SAMN04488010_1084"/>
<dbReference type="InterPro" id="IPR018967">
    <property type="entry name" value="FeS-contain_CDGSH-typ"/>
</dbReference>
<dbReference type="Pfam" id="PF09360">
    <property type="entry name" value="zf-CDGSH"/>
    <property type="match status" value="1"/>
</dbReference>
<feature type="domain" description="Iron-binding zinc finger CDGSH type" evidence="5">
    <location>
        <begin position="55"/>
        <end position="92"/>
    </location>
</feature>
<keyword evidence="4" id="KW-0411">Iron-sulfur</keyword>
<dbReference type="GO" id="GO:0051537">
    <property type="term" value="F:2 iron, 2 sulfur cluster binding"/>
    <property type="evidence" value="ECO:0007669"/>
    <property type="project" value="UniProtKB-KW"/>
</dbReference>
<evidence type="ECO:0000256" key="2">
    <source>
        <dbReference type="ARBA" id="ARBA00022723"/>
    </source>
</evidence>
<keyword evidence="1" id="KW-0001">2Fe-2S</keyword>
<proteinExistence type="predicted"/>
<evidence type="ECO:0000259" key="5">
    <source>
        <dbReference type="SMART" id="SM00704"/>
    </source>
</evidence>
<keyword evidence="7" id="KW-1185">Reference proteome</keyword>
<evidence type="ECO:0000313" key="6">
    <source>
        <dbReference type="EMBL" id="SFR61450.1"/>
    </source>
</evidence>
<dbReference type="Proteomes" id="UP000199462">
    <property type="component" value="Unassembled WGS sequence"/>
</dbReference>
<keyword evidence="2" id="KW-0479">Metal-binding</keyword>
<dbReference type="InterPro" id="IPR042216">
    <property type="entry name" value="MitoNEET_CISD"/>
</dbReference>
<accession>A0A1I6I4Y9</accession>
<evidence type="ECO:0000256" key="3">
    <source>
        <dbReference type="ARBA" id="ARBA00023004"/>
    </source>
</evidence>
<dbReference type="RefSeq" id="WP_036145751.1">
    <property type="nucleotide sequence ID" value="NZ_FOYX01000001.1"/>
</dbReference>
<keyword evidence="3" id="KW-0408">Iron</keyword>
<gene>
    <name evidence="6" type="ORF">SAMN04488010_1084</name>
</gene>
<evidence type="ECO:0000256" key="4">
    <source>
        <dbReference type="ARBA" id="ARBA00023014"/>
    </source>
</evidence>
<sequence>MVVPVSRQKKYFLPTLKAYKNEQTKWKKLHLKTNALQIHCSKQRSLKIKGNLQIQLASGEIVTKEGTTGFCRCGVSDNKPFCDGFHRKIEYTG</sequence>